<dbReference type="SMART" id="SM00255">
    <property type="entry name" value="TIR"/>
    <property type="match status" value="1"/>
</dbReference>
<dbReference type="PANTHER" id="PTHR32009">
    <property type="entry name" value="TMV RESISTANCE PROTEIN N-LIKE"/>
    <property type="match status" value="1"/>
</dbReference>
<name>A0A5B7BRZ1_DAVIN</name>
<evidence type="ECO:0000256" key="1">
    <source>
        <dbReference type="ARBA" id="ARBA00011982"/>
    </source>
</evidence>
<dbReference type="InterPro" id="IPR000157">
    <property type="entry name" value="TIR_dom"/>
</dbReference>
<evidence type="ECO:0000256" key="2">
    <source>
        <dbReference type="ARBA" id="ARBA00022801"/>
    </source>
</evidence>
<reference evidence="6" key="1">
    <citation type="submission" date="2019-08" db="EMBL/GenBank/DDBJ databases">
        <title>Reference gene set and small RNA set construction with multiple tissues from Davidia involucrata Baill.</title>
        <authorList>
            <person name="Yang H."/>
            <person name="Zhou C."/>
            <person name="Li G."/>
            <person name="Wang J."/>
            <person name="Gao P."/>
            <person name="Wang M."/>
            <person name="Wang R."/>
            <person name="Zhao Y."/>
        </authorList>
    </citation>
    <scope>NUCLEOTIDE SEQUENCE</scope>
    <source>
        <tissue evidence="6">Mixed with DoveR01_LX</tissue>
    </source>
</reference>
<dbReference type="Pfam" id="PF01582">
    <property type="entry name" value="TIR"/>
    <property type="match status" value="1"/>
</dbReference>
<dbReference type="FunFam" id="3.40.50.10140:FF:000007">
    <property type="entry name" value="Disease resistance protein (TIR-NBS-LRR class)"/>
    <property type="match status" value="1"/>
</dbReference>
<dbReference type="SUPFAM" id="SSF52200">
    <property type="entry name" value="Toll/Interleukin receptor TIR domain"/>
    <property type="match status" value="1"/>
</dbReference>
<organism evidence="6">
    <name type="scientific">Davidia involucrata</name>
    <name type="common">Dove tree</name>
    <dbReference type="NCBI Taxonomy" id="16924"/>
    <lineage>
        <taxon>Eukaryota</taxon>
        <taxon>Viridiplantae</taxon>
        <taxon>Streptophyta</taxon>
        <taxon>Embryophyta</taxon>
        <taxon>Tracheophyta</taxon>
        <taxon>Spermatophyta</taxon>
        <taxon>Magnoliopsida</taxon>
        <taxon>eudicotyledons</taxon>
        <taxon>Gunneridae</taxon>
        <taxon>Pentapetalae</taxon>
        <taxon>asterids</taxon>
        <taxon>Cornales</taxon>
        <taxon>Nyssaceae</taxon>
        <taxon>Davidia</taxon>
    </lineage>
</organism>
<evidence type="ECO:0000256" key="4">
    <source>
        <dbReference type="ARBA" id="ARBA00047304"/>
    </source>
</evidence>
<gene>
    <name evidence="6" type="ORF">Din_040758</name>
</gene>
<dbReference type="AlphaFoldDB" id="A0A5B7BRZ1"/>
<dbReference type="EC" id="3.2.2.6" evidence="1"/>
<feature type="domain" description="TIR" evidence="5">
    <location>
        <begin position="14"/>
        <end position="167"/>
    </location>
</feature>
<protein>
    <recommendedName>
        <fullName evidence="1">ADP-ribosyl cyclase/cyclic ADP-ribose hydrolase</fullName>
        <ecNumber evidence="1">3.2.2.6</ecNumber>
    </recommendedName>
</protein>
<dbReference type="GO" id="GO:0061809">
    <property type="term" value="F:NAD+ nucleosidase activity, cyclic ADP-ribose generating"/>
    <property type="evidence" value="ECO:0007669"/>
    <property type="project" value="UniProtKB-EC"/>
</dbReference>
<dbReference type="PANTHER" id="PTHR32009:SF39">
    <property type="entry name" value="TIR DOMAIN-CONTAINING PROTEIN"/>
    <property type="match status" value="1"/>
</dbReference>
<dbReference type="InterPro" id="IPR035897">
    <property type="entry name" value="Toll_tir_struct_dom_sf"/>
</dbReference>
<evidence type="ECO:0000313" key="6">
    <source>
        <dbReference type="EMBL" id="MPA71317.1"/>
    </source>
</evidence>
<sequence length="167" mass="19385">MAVVRAGEASTSRCNYHVFLSFRGEDTRKTFTDHLYTALVHAGFRTFRDEEEIERGEKIKMEVERAIKQSRISIVVFSKNYTSSRWCLDELVMILERRRTSGHVVLPVFYDVEPSQIKNQIGDNITETFARLEERFKAEINRLEAWRAALREVADLGGMVLPNQADR</sequence>
<accession>A0A5B7BRZ1</accession>
<comment type="catalytic activity">
    <reaction evidence="4">
        <text>NAD(+) + H2O = ADP-D-ribose + nicotinamide + H(+)</text>
        <dbReference type="Rhea" id="RHEA:16301"/>
        <dbReference type="ChEBI" id="CHEBI:15377"/>
        <dbReference type="ChEBI" id="CHEBI:15378"/>
        <dbReference type="ChEBI" id="CHEBI:17154"/>
        <dbReference type="ChEBI" id="CHEBI:57540"/>
        <dbReference type="ChEBI" id="CHEBI:57967"/>
        <dbReference type="EC" id="3.2.2.6"/>
    </reaction>
    <physiologicalReaction direction="left-to-right" evidence="4">
        <dbReference type="Rhea" id="RHEA:16302"/>
    </physiologicalReaction>
</comment>
<dbReference type="Gene3D" id="3.40.50.10140">
    <property type="entry name" value="Toll/interleukin-1 receptor homology (TIR) domain"/>
    <property type="match status" value="1"/>
</dbReference>
<evidence type="ECO:0000256" key="3">
    <source>
        <dbReference type="ARBA" id="ARBA00023027"/>
    </source>
</evidence>
<keyword evidence="3" id="KW-0520">NAD</keyword>
<proteinExistence type="predicted"/>
<evidence type="ECO:0000259" key="5">
    <source>
        <dbReference type="PROSITE" id="PS50104"/>
    </source>
</evidence>
<keyword evidence="2" id="KW-0378">Hydrolase</keyword>
<dbReference type="GO" id="GO:0007165">
    <property type="term" value="P:signal transduction"/>
    <property type="evidence" value="ECO:0007669"/>
    <property type="project" value="InterPro"/>
</dbReference>
<dbReference type="PROSITE" id="PS50104">
    <property type="entry name" value="TIR"/>
    <property type="match status" value="1"/>
</dbReference>
<dbReference type="EMBL" id="GHES01040758">
    <property type="protein sequence ID" value="MPA71317.1"/>
    <property type="molecule type" value="Transcribed_RNA"/>
</dbReference>